<evidence type="ECO:0000313" key="2">
    <source>
        <dbReference type="EMBL" id="PAQ03364.1"/>
    </source>
</evidence>
<keyword evidence="3" id="KW-1185">Reference proteome</keyword>
<dbReference type="EMBL" id="NPKI01000009">
    <property type="protein sequence ID" value="PAQ03364.1"/>
    <property type="molecule type" value="Genomic_DNA"/>
</dbReference>
<organism evidence="2 3">
    <name type="scientific">Mesorhizobium mediterraneum</name>
    <dbReference type="NCBI Taxonomy" id="43617"/>
    <lineage>
        <taxon>Bacteria</taxon>
        <taxon>Pseudomonadati</taxon>
        <taxon>Pseudomonadota</taxon>
        <taxon>Alphaproteobacteria</taxon>
        <taxon>Hyphomicrobiales</taxon>
        <taxon>Phyllobacteriaceae</taxon>
        <taxon>Mesorhizobium</taxon>
    </lineage>
</organism>
<comment type="caution">
    <text evidence="2">The sequence shown here is derived from an EMBL/GenBank/DDBJ whole genome shotgun (WGS) entry which is preliminary data.</text>
</comment>
<feature type="transmembrane region" description="Helical" evidence="1">
    <location>
        <begin position="12"/>
        <end position="31"/>
    </location>
</feature>
<dbReference type="Proteomes" id="UP000216215">
    <property type="component" value="Unassembled WGS sequence"/>
</dbReference>
<keyword evidence="1" id="KW-0472">Membrane</keyword>
<name>A0AB36RGY1_9HYPH</name>
<dbReference type="AlphaFoldDB" id="A0AB36RGY1"/>
<sequence>MECTGIARKTAGLCDILLFVTAMAASFGYVVSGKRAREMPADRVVCWGEKVTDKTLAVMAIAARRACLEKQMRGRPASYRPSRSSVR</sequence>
<gene>
    <name evidence="2" type="ORF">CIT25_04180</name>
</gene>
<reference evidence="3" key="1">
    <citation type="submission" date="2017-08" db="EMBL/GenBank/DDBJ databases">
        <title>Mesorhizobium wenxinae sp. nov., a novel rhizobial species isolated from root nodules of chickpea (Cicer arietinum L.).</title>
        <authorList>
            <person name="Zhang J."/>
        </authorList>
    </citation>
    <scope>NUCLEOTIDE SEQUENCE [LARGE SCALE GENOMIC DNA]</scope>
    <source>
        <strain evidence="3">USDA 3392</strain>
    </source>
</reference>
<proteinExistence type="predicted"/>
<accession>A0AB36RGY1</accession>
<keyword evidence="1" id="KW-1133">Transmembrane helix</keyword>
<keyword evidence="1" id="KW-0812">Transmembrane</keyword>
<evidence type="ECO:0000256" key="1">
    <source>
        <dbReference type="SAM" id="Phobius"/>
    </source>
</evidence>
<protein>
    <submittedName>
        <fullName evidence="2">Uncharacterized protein</fullName>
    </submittedName>
</protein>
<evidence type="ECO:0000313" key="3">
    <source>
        <dbReference type="Proteomes" id="UP000216215"/>
    </source>
</evidence>